<reference evidence="2" key="1">
    <citation type="submission" date="2022-01" db="UniProtKB">
        <authorList>
            <consortium name="EnsemblMetazoa"/>
        </authorList>
    </citation>
    <scope>IDENTIFICATION</scope>
</reference>
<sequence>MISNLAVLAVAVVAVTALPRPEPAENSLFKGERNLYGLESSDGDVLPFKHSVHMGRPVADSFRGGNLPTYLYDKNYYMNYGYYPRNENGFQLHRSYERPAIGEKRWLDTLGGGNLL</sequence>
<dbReference type="AlphaFoldDB" id="A0A8I6RZE3"/>
<dbReference type="OrthoDB" id="6093641at2759"/>
<organism evidence="2 3">
    <name type="scientific">Cimex lectularius</name>
    <name type="common">Bed bug</name>
    <name type="synonym">Acanthia lectularia</name>
    <dbReference type="NCBI Taxonomy" id="79782"/>
    <lineage>
        <taxon>Eukaryota</taxon>
        <taxon>Metazoa</taxon>
        <taxon>Ecdysozoa</taxon>
        <taxon>Arthropoda</taxon>
        <taxon>Hexapoda</taxon>
        <taxon>Insecta</taxon>
        <taxon>Pterygota</taxon>
        <taxon>Neoptera</taxon>
        <taxon>Paraneoptera</taxon>
        <taxon>Hemiptera</taxon>
        <taxon>Heteroptera</taxon>
        <taxon>Panheteroptera</taxon>
        <taxon>Cimicomorpha</taxon>
        <taxon>Cimicidae</taxon>
        <taxon>Cimex</taxon>
    </lineage>
</organism>
<evidence type="ECO:0008006" key="4">
    <source>
        <dbReference type="Google" id="ProtNLM"/>
    </source>
</evidence>
<evidence type="ECO:0000313" key="2">
    <source>
        <dbReference type="EnsemblMetazoa" id="XP_014254218.1"/>
    </source>
</evidence>
<dbReference type="Proteomes" id="UP000494040">
    <property type="component" value="Unassembled WGS sequence"/>
</dbReference>
<keyword evidence="1" id="KW-0732">Signal</keyword>
<dbReference type="EnsemblMetazoa" id="XM_014398732.1">
    <property type="protein sequence ID" value="XP_014254218.1"/>
    <property type="gene ID" value="LOC106669325"/>
</dbReference>
<feature type="chain" id="PRO_5035317385" description="CPR type cuticle protein" evidence="1">
    <location>
        <begin position="18"/>
        <end position="116"/>
    </location>
</feature>
<evidence type="ECO:0000256" key="1">
    <source>
        <dbReference type="SAM" id="SignalP"/>
    </source>
</evidence>
<name>A0A8I6RZE3_CIMLE</name>
<dbReference type="RefSeq" id="XP_014254218.1">
    <property type="nucleotide sequence ID" value="XM_014398732.1"/>
</dbReference>
<proteinExistence type="predicted"/>
<feature type="signal peptide" evidence="1">
    <location>
        <begin position="1"/>
        <end position="17"/>
    </location>
</feature>
<accession>A0A8I6RZE3</accession>
<protein>
    <recommendedName>
        <fullName evidence="4">CPR type cuticle protein</fullName>
    </recommendedName>
</protein>
<dbReference type="GeneID" id="106669325"/>
<evidence type="ECO:0000313" key="3">
    <source>
        <dbReference type="Proteomes" id="UP000494040"/>
    </source>
</evidence>
<keyword evidence="3" id="KW-1185">Reference proteome</keyword>